<feature type="region of interest" description="Disordered" evidence="1">
    <location>
        <begin position="1"/>
        <end position="134"/>
    </location>
</feature>
<name>A0A833WQN0_JUGRE</name>
<reference evidence="2" key="1">
    <citation type="submission" date="2015-10" db="EMBL/GenBank/DDBJ databases">
        <authorList>
            <person name="Martinez-Garcia P.J."/>
            <person name="Crepeau M.W."/>
            <person name="Puiu D."/>
            <person name="Gonzalez-Ibeas D."/>
            <person name="Whalen J."/>
            <person name="Stevens K."/>
            <person name="Paul R."/>
            <person name="Butterfield T."/>
            <person name="Britton M."/>
            <person name="Reagan R."/>
            <person name="Chakraborty S."/>
            <person name="Walawage S.L."/>
            <person name="Vasquez-Gross H.A."/>
            <person name="Cardeno C."/>
            <person name="Famula R."/>
            <person name="Pratt K."/>
            <person name="Kuruganti S."/>
            <person name="Aradhya M.K."/>
            <person name="Leslie C.A."/>
            <person name="Dandekar A.M."/>
            <person name="Salzberg S.L."/>
            <person name="Wegrzyn J.L."/>
            <person name="Langley C.H."/>
            <person name="Neale D.B."/>
        </authorList>
    </citation>
    <scope>NUCLEOTIDE SEQUENCE</scope>
    <source>
        <tissue evidence="2">Leaves</tissue>
    </source>
</reference>
<reference evidence="2" key="2">
    <citation type="submission" date="2020-03" db="EMBL/GenBank/DDBJ databases">
        <title>Walnut 2.0.</title>
        <authorList>
            <person name="Marrano A."/>
            <person name="Britton M."/>
            <person name="Zimin A.V."/>
            <person name="Zaini P.A."/>
            <person name="Workman R."/>
            <person name="Puiu D."/>
            <person name="Bianco L."/>
            <person name="Allen B.J."/>
            <person name="Troggio M."/>
            <person name="Leslie C.A."/>
            <person name="Timp W."/>
            <person name="Dendekar A."/>
            <person name="Salzberg S.L."/>
            <person name="Neale D.B."/>
        </authorList>
    </citation>
    <scope>NUCLEOTIDE SEQUENCE</scope>
    <source>
        <tissue evidence="2">Leaves</tissue>
    </source>
</reference>
<feature type="compositionally biased region" description="Basic and acidic residues" evidence="1">
    <location>
        <begin position="82"/>
        <end position="100"/>
    </location>
</feature>
<dbReference type="Gramene" id="Jr09_14370_p2">
    <property type="protein sequence ID" value="cds.Jr09_14370_p2"/>
    <property type="gene ID" value="Jr09_14370"/>
</dbReference>
<gene>
    <name evidence="2" type="ORF">F2P56_020832</name>
</gene>
<proteinExistence type="predicted"/>
<protein>
    <submittedName>
        <fullName evidence="2">Uncharacterized protein</fullName>
    </submittedName>
</protein>
<accession>A0A833WQN0</accession>
<evidence type="ECO:0000313" key="2">
    <source>
        <dbReference type="EMBL" id="KAF5461003.1"/>
    </source>
</evidence>
<dbReference type="EMBL" id="LIHL02000009">
    <property type="protein sequence ID" value="KAF5461003.1"/>
    <property type="molecule type" value="Genomic_DNA"/>
</dbReference>
<evidence type="ECO:0000313" key="3">
    <source>
        <dbReference type="Proteomes" id="UP000619265"/>
    </source>
</evidence>
<comment type="caution">
    <text evidence="2">The sequence shown here is derived from an EMBL/GenBank/DDBJ whole genome shotgun (WGS) entry which is preliminary data.</text>
</comment>
<sequence length="149" mass="15680">MADSGQPRVGKQAMETPERNGVVGEEESDLPESIGIVMEAKTSGVKAGISGRDSKHEILEATESSAEIEEVRGLEEAGPAEANKRESRERRGRDTGEAFKKKIIGKRGNSSGEGAVIGDVEGKTNVGMGMRKGVGGSVFRVGKAGFHEP</sequence>
<dbReference type="Proteomes" id="UP000619265">
    <property type="component" value="Unassembled WGS sequence"/>
</dbReference>
<dbReference type="AlphaFoldDB" id="A0A833WQN0"/>
<evidence type="ECO:0000256" key="1">
    <source>
        <dbReference type="SAM" id="MobiDB-lite"/>
    </source>
</evidence>
<organism evidence="2 3">
    <name type="scientific">Juglans regia</name>
    <name type="common">English walnut</name>
    <dbReference type="NCBI Taxonomy" id="51240"/>
    <lineage>
        <taxon>Eukaryota</taxon>
        <taxon>Viridiplantae</taxon>
        <taxon>Streptophyta</taxon>
        <taxon>Embryophyta</taxon>
        <taxon>Tracheophyta</taxon>
        <taxon>Spermatophyta</taxon>
        <taxon>Magnoliopsida</taxon>
        <taxon>eudicotyledons</taxon>
        <taxon>Gunneridae</taxon>
        <taxon>Pentapetalae</taxon>
        <taxon>rosids</taxon>
        <taxon>fabids</taxon>
        <taxon>Fagales</taxon>
        <taxon>Juglandaceae</taxon>
        <taxon>Juglans</taxon>
    </lineage>
</organism>